<dbReference type="EMBL" id="REGN01003041">
    <property type="protein sequence ID" value="RNA24833.1"/>
    <property type="molecule type" value="Genomic_DNA"/>
</dbReference>
<protein>
    <submittedName>
        <fullName evidence="2">Uncharacterized protein</fullName>
    </submittedName>
</protein>
<sequence length="164" mass="18927">MIIYWTLTSKIHHLVNIVILRSANTFVQTRFDQAVFFGTIYAVPSFRANAFIRRSIYSAYSILTWIWRAKINGEFTIITCVSFGAFVAFFARKLRPAFLTISASKFIRTRAIFFMAELVYLALTFQVPPFRQWLTSSKQLKLVPARYVGVLQLNPVHALGHLQK</sequence>
<evidence type="ECO:0000313" key="3">
    <source>
        <dbReference type="Proteomes" id="UP000276133"/>
    </source>
</evidence>
<dbReference type="AlphaFoldDB" id="A0A3M7RMM9"/>
<feature type="transmembrane region" description="Helical" evidence="1">
    <location>
        <begin position="111"/>
        <end position="130"/>
    </location>
</feature>
<organism evidence="2 3">
    <name type="scientific">Brachionus plicatilis</name>
    <name type="common">Marine rotifer</name>
    <name type="synonym">Brachionus muelleri</name>
    <dbReference type="NCBI Taxonomy" id="10195"/>
    <lineage>
        <taxon>Eukaryota</taxon>
        <taxon>Metazoa</taxon>
        <taxon>Spiralia</taxon>
        <taxon>Gnathifera</taxon>
        <taxon>Rotifera</taxon>
        <taxon>Eurotatoria</taxon>
        <taxon>Monogononta</taxon>
        <taxon>Pseudotrocha</taxon>
        <taxon>Ploima</taxon>
        <taxon>Brachionidae</taxon>
        <taxon>Brachionus</taxon>
    </lineage>
</organism>
<evidence type="ECO:0000256" key="1">
    <source>
        <dbReference type="SAM" id="Phobius"/>
    </source>
</evidence>
<dbReference type="Proteomes" id="UP000276133">
    <property type="component" value="Unassembled WGS sequence"/>
</dbReference>
<keyword evidence="1" id="KW-0472">Membrane</keyword>
<comment type="caution">
    <text evidence="2">The sequence shown here is derived from an EMBL/GenBank/DDBJ whole genome shotgun (WGS) entry which is preliminary data.</text>
</comment>
<proteinExistence type="predicted"/>
<feature type="transmembrane region" description="Helical" evidence="1">
    <location>
        <begin position="73"/>
        <end position="91"/>
    </location>
</feature>
<keyword evidence="1" id="KW-1133">Transmembrane helix</keyword>
<gene>
    <name evidence="2" type="ORF">BpHYR1_030196</name>
</gene>
<name>A0A3M7RMM9_BRAPC</name>
<keyword evidence="3" id="KW-1185">Reference proteome</keyword>
<evidence type="ECO:0000313" key="2">
    <source>
        <dbReference type="EMBL" id="RNA24833.1"/>
    </source>
</evidence>
<feature type="transmembrane region" description="Helical" evidence="1">
    <location>
        <begin position="34"/>
        <end position="52"/>
    </location>
</feature>
<reference evidence="2 3" key="1">
    <citation type="journal article" date="2018" name="Sci. Rep.">
        <title>Genomic signatures of local adaptation to the degree of environmental predictability in rotifers.</title>
        <authorList>
            <person name="Franch-Gras L."/>
            <person name="Hahn C."/>
            <person name="Garcia-Roger E.M."/>
            <person name="Carmona M.J."/>
            <person name="Serra M."/>
            <person name="Gomez A."/>
        </authorList>
    </citation>
    <scope>NUCLEOTIDE SEQUENCE [LARGE SCALE GENOMIC DNA]</scope>
    <source>
        <strain evidence="2">HYR1</strain>
    </source>
</reference>
<keyword evidence="1" id="KW-0812">Transmembrane</keyword>
<accession>A0A3M7RMM9</accession>